<name>A0A0S8JDL5_UNCT6</name>
<dbReference type="Pfam" id="PF00291">
    <property type="entry name" value="PALP"/>
    <property type="match status" value="1"/>
</dbReference>
<dbReference type="SUPFAM" id="SSF53686">
    <property type="entry name" value="Tryptophan synthase beta subunit-like PLP-dependent enzymes"/>
    <property type="match status" value="1"/>
</dbReference>
<evidence type="ECO:0000259" key="3">
    <source>
        <dbReference type="Pfam" id="PF00291"/>
    </source>
</evidence>
<comment type="cofactor">
    <cofactor evidence="1">
        <name>pyridoxal 5'-phosphate</name>
        <dbReference type="ChEBI" id="CHEBI:597326"/>
    </cofactor>
</comment>
<keyword evidence="4" id="KW-0456">Lyase</keyword>
<evidence type="ECO:0000313" key="4">
    <source>
        <dbReference type="EMBL" id="KPL06734.1"/>
    </source>
</evidence>
<proteinExistence type="predicted"/>
<feature type="non-terminal residue" evidence="4">
    <location>
        <position position="1"/>
    </location>
</feature>
<dbReference type="Gene3D" id="3.40.50.1100">
    <property type="match status" value="1"/>
</dbReference>
<evidence type="ECO:0000313" key="5">
    <source>
        <dbReference type="Proteomes" id="UP000051035"/>
    </source>
</evidence>
<organism evidence="4 5">
    <name type="scientific">candidate division TA06 bacterium SM1_40</name>
    <dbReference type="NCBI Taxonomy" id="1703773"/>
    <lineage>
        <taxon>Bacteria</taxon>
        <taxon>Bacteria division TA06</taxon>
    </lineage>
</organism>
<dbReference type="InterPro" id="IPR001926">
    <property type="entry name" value="TrpB-like_PALP"/>
</dbReference>
<sequence length="147" mass="16460">VSNGTTLAGIFRGFLSLYRRGKTSRMPRIVAGSSFGKNPIVQAFLKNKPTCEDLPHEQIRETKVNEPLINWRSIDGDHTLHAIRETSGWATNASDKNMMAFSRLIRDKEGLHVLPASTAGLIAMLEQHKKEPFSSDRYVVILTGRKL</sequence>
<dbReference type="EC" id="4.2.3.1" evidence="4"/>
<dbReference type="Proteomes" id="UP000051035">
    <property type="component" value="Unassembled WGS sequence"/>
</dbReference>
<feature type="domain" description="Tryptophan synthase beta chain-like PALP" evidence="3">
    <location>
        <begin position="1"/>
        <end position="144"/>
    </location>
</feature>
<reference evidence="4 5" key="1">
    <citation type="journal article" date="2015" name="Microbiome">
        <title>Genomic resolution of linkages in carbon, nitrogen, and sulfur cycling among widespread estuary sediment bacteria.</title>
        <authorList>
            <person name="Baker B.J."/>
            <person name="Lazar C.S."/>
            <person name="Teske A.P."/>
            <person name="Dick G.J."/>
        </authorList>
    </citation>
    <scope>NUCLEOTIDE SEQUENCE [LARGE SCALE GENOMIC DNA]</scope>
    <source>
        <strain evidence="4">SM1_40</strain>
    </source>
</reference>
<dbReference type="AlphaFoldDB" id="A0A0S8JDL5"/>
<evidence type="ECO:0000256" key="2">
    <source>
        <dbReference type="ARBA" id="ARBA00022898"/>
    </source>
</evidence>
<dbReference type="EMBL" id="LJVA01000136">
    <property type="protein sequence ID" value="KPL06734.1"/>
    <property type="molecule type" value="Genomic_DNA"/>
</dbReference>
<dbReference type="GO" id="GO:0004795">
    <property type="term" value="F:threonine synthase activity"/>
    <property type="evidence" value="ECO:0007669"/>
    <property type="project" value="UniProtKB-EC"/>
</dbReference>
<gene>
    <name evidence="4" type="ORF">AMJ71_09470</name>
</gene>
<evidence type="ECO:0000256" key="1">
    <source>
        <dbReference type="ARBA" id="ARBA00001933"/>
    </source>
</evidence>
<comment type="caution">
    <text evidence="4">The sequence shown here is derived from an EMBL/GenBank/DDBJ whole genome shotgun (WGS) entry which is preliminary data.</text>
</comment>
<keyword evidence="2" id="KW-0663">Pyridoxal phosphate</keyword>
<protein>
    <submittedName>
        <fullName evidence="4">Threonine synthase</fullName>
        <ecNumber evidence="4">4.2.3.1</ecNumber>
    </submittedName>
</protein>
<dbReference type="InterPro" id="IPR036052">
    <property type="entry name" value="TrpB-like_PALP_sf"/>
</dbReference>
<accession>A0A0S8JDL5</accession>